<evidence type="ECO:0000313" key="6">
    <source>
        <dbReference type="EMBL" id="MFM0639699.1"/>
    </source>
</evidence>
<dbReference type="SMART" id="SM00862">
    <property type="entry name" value="Trans_reg_C"/>
    <property type="match status" value="1"/>
</dbReference>
<dbReference type="SMART" id="SM00448">
    <property type="entry name" value="REC"/>
    <property type="match status" value="1"/>
</dbReference>
<dbReference type="EMBL" id="JAQQCF010000022">
    <property type="protein sequence ID" value="MFM0639699.1"/>
    <property type="molecule type" value="Genomic_DNA"/>
</dbReference>
<evidence type="ECO:0000256" key="2">
    <source>
        <dbReference type="PROSITE-ProRule" id="PRU00169"/>
    </source>
</evidence>
<keyword evidence="1 3" id="KW-0238">DNA-binding</keyword>
<feature type="DNA-binding region" description="OmpR/PhoB-type" evidence="3">
    <location>
        <begin position="124"/>
        <end position="222"/>
    </location>
</feature>
<evidence type="ECO:0000259" key="4">
    <source>
        <dbReference type="PROSITE" id="PS50110"/>
    </source>
</evidence>
<dbReference type="Gene3D" id="6.10.250.690">
    <property type="match status" value="1"/>
</dbReference>
<evidence type="ECO:0000256" key="1">
    <source>
        <dbReference type="ARBA" id="ARBA00023125"/>
    </source>
</evidence>
<comment type="caution">
    <text evidence="6">The sequence shown here is derived from an EMBL/GenBank/DDBJ whole genome shotgun (WGS) entry which is preliminary data.</text>
</comment>
<dbReference type="InterPro" id="IPR039420">
    <property type="entry name" value="WalR-like"/>
</dbReference>
<dbReference type="CDD" id="cd00383">
    <property type="entry name" value="trans_reg_C"/>
    <property type="match status" value="1"/>
</dbReference>
<dbReference type="Proteomes" id="UP001629432">
    <property type="component" value="Unassembled WGS sequence"/>
</dbReference>
<dbReference type="InterPro" id="IPR011006">
    <property type="entry name" value="CheY-like_superfamily"/>
</dbReference>
<organism evidence="6 7">
    <name type="scientific">Paraburkholderia metrosideri</name>
    <dbReference type="NCBI Taxonomy" id="580937"/>
    <lineage>
        <taxon>Bacteria</taxon>
        <taxon>Pseudomonadati</taxon>
        <taxon>Pseudomonadota</taxon>
        <taxon>Betaproteobacteria</taxon>
        <taxon>Burkholderiales</taxon>
        <taxon>Burkholderiaceae</taxon>
        <taxon>Paraburkholderia</taxon>
    </lineage>
</organism>
<reference evidence="6 7" key="1">
    <citation type="journal article" date="2024" name="Chem. Sci.">
        <title>Discovery of megapolipeptins by genome mining of a Burkholderiales bacteria collection.</title>
        <authorList>
            <person name="Paulo B.S."/>
            <person name="Recchia M.J.J."/>
            <person name="Lee S."/>
            <person name="Fergusson C.H."/>
            <person name="Romanowski S.B."/>
            <person name="Hernandez A."/>
            <person name="Krull N."/>
            <person name="Liu D.Y."/>
            <person name="Cavanagh H."/>
            <person name="Bos A."/>
            <person name="Gray C.A."/>
            <person name="Murphy B.T."/>
            <person name="Linington R.G."/>
            <person name="Eustaquio A.S."/>
        </authorList>
    </citation>
    <scope>NUCLEOTIDE SEQUENCE [LARGE SCALE GENOMIC DNA]</scope>
    <source>
        <strain evidence="6 7">RL17-338-BIC-A</strain>
    </source>
</reference>
<dbReference type="Gene3D" id="1.10.10.10">
    <property type="entry name" value="Winged helix-like DNA-binding domain superfamily/Winged helix DNA-binding domain"/>
    <property type="match status" value="1"/>
</dbReference>
<sequence length="225" mass="24954">MRILLIEDEVELASAIQSALEKRKMVVDYVSTLSMACYAMNEVMYKLVLLDRKLPDGDGLSIIPNLRSSSPGVAIIVLSAICDVTARVEGLDAGADDYLAKPFSMDELLARLRALDRRPAVLREPEACIGRLVFDFEAKEASVDGERLGLQRRELLVLQALIERRGKTVRRESLSTQVYGFDRDIASNALDSHVSNLRRKLDHADAGVEIHAMRGIGYLVRAKDA</sequence>
<feature type="modified residue" description="4-aspartylphosphate" evidence="2">
    <location>
        <position position="51"/>
    </location>
</feature>
<evidence type="ECO:0000256" key="3">
    <source>
        <dbReference type="PROSITE-ProRule" id="PRU01091"/>
    </source>
</evidence>
<dbReference type="PANTHER" id="PTHR48111">
    <property type="entry name" value="REGULATOR OF RPOS"/>
    <property type="match status" value="1"/>
</dbReference>
<dbReference type="InterPro" id="IPR001867">
    <property type="entry name" value="OmpR/PhoB-type_DNA-bd"/>
</dbReference>
<keyword evidence="7" id="KW-1185">Reference proteome</keyword>
<dbReference type="PROSITE" id="PS51755">
    <property type="entry name" value="OMPR_PHOB"/>
    <property type="match status" value="1"/>
</dbReference>
<name>A0ABW9DYH2_9BURK</name>
<dbReference type="SUPFAM" id="SSF52172">
    <property type="entry name" value="CheY-like"/>
    <property type="match status" value="1"/>
</dbReference>
<dbReference type="InterPro" id="IPR036388">
    <property type="entry name" value="WH-like_DNA-bd_sf"/>
</dbReference>
<protein>
    <submittedName>
        <fullName evidence="6">Response regulator transcription factor</fullName>
    </submittedName>
</protein>
<dbReference type="RefSeq" id="WP_408236632.1">
    <property type="nucleotide sequence ID" value="NZ_JAQQCF010000022.1"/>
</dbReference>
<dbReference type="PANTHER" id="PTHR48111:SF36">
    <property type="entry name" value="TRANSCRIPTIONAL REGULATORY PROTEIN CUTR"/>
    <property type="match status" value="1"/>
</dbReference>
<dbReference type="Pfam" id="PF00486">
    <property type="entry name" value="Trans_reg_C"/>
    <property type="match status" value="1"/>
</dbReference>
<dbReference type="InterPro" id="IPR001789">
    <property type="entry name" value="Sig_transdc_resp-reg_receiver"/>
</dbReference>
<feature type="domain" description="OmpR/PhoB-type" evidence="5">
    <location>
        <begin position="124"/>
        <end position="222"/>
    </location>
</feature>
<dbReference type="Pfam" id="PF00072">
    <property type="entry name" value="Response_reg"/>
    <property type="match status" value="1"/>
</dbReference>
<keyword evidence="2" id="KW-0597">Phosphoprotein</keyword>
<dbReference type="PROSITE" id="PS50110">
    <property type="entry name" value="RESPONSE_REGULATORY"/>
    <property type="match status" value="1"/>
</dbReference>
<gene>
    <name evidence="6" type="ORF">PQQ63_23710</name>
</gene>
<feature type="domain" description="Response regulatory" evidence="4">
    <location>
        <begin position="2"/>
        <end position="116"/>
    </location>
</feature>
<proteinExistence type="predicted"/>
<accession>A0ABW9DYH2</accession>
<evidence type="ECO:0000259" key="5">
    <source>
        <dbReference type="PROSITE" id="PS51755"/>
    </source>
</evidence>
<evidence type="ECO:0000313" key="7">
    <source>
        <dbReference type="Proteomes" id="UP001629432"/>
    </source>
</evidence>
<dbReference type="Gene3D" id="3.40.50.2300">
    <property type="match status" value="1"/>
</dbReference>